<accession>A0A6C0L080</accession>
<dbReference type="AlphaFoldDB" id="A0A6C0L080"/>
<organism evidence="1">
    <name type="scientific">viral metagenome</name>
    <dbReference type="NCBI Taxonomy" id="1070528"/>
    <lineage>
        <taxon>unclassified sequences</taxon>
        <taxon>metagenomes</taxon>
        <taxon>organismal metagenomes</taxon>
    </lineage>
</organism>
<evidence type="ECO:0000313" key="1">
    <source>
        <dbReference type="EMBL" id="QHU22881.1"/>
    </source>
</evidence>
<dbReference type="EMBL" id="MN741019">
    <property type="protein sequence ID" value="QHU22881.1"/>
    <property type="molecule type" value="Genomic_DNA"/>
</dbReference>
<name>A0A6C0L080_9ZZZZ</name>
<evidence type="ECO:0008006" key="2">
    <source>
        <dbReference type="Google" id="ProtNLM"/>
    </source>
</evidence>
<reference evidence="1" key="1">
    <citation type="journal article" date="2020" name="Nature">
        <title>Giant virus diversity and host interactions through global metagenomics.</title>
        <authorList>
            <person name="Schulz F."/>
            <person name="Roux S."/>
            <person name="Paez-Espino D."/>
            <person name="Jungbluth S."/>
            <person name="Walsh D.A."/>
            <person name="Denef V.J."/>
            <person name="McMahon K.D."/>
            <person name="Konstantinidis K.T."/>
            <person name="Eloe-Fadrosh E.A."/>
            <person name="Kyrpides N.C."/>
            <person name="Woyke T."/>
        </authorList>
    </citation>
    <scope>NUCLEOTIDE SEQUENCE</scope>
    <source>
        <strain evidence="1">GVMAG-S-ERX555907-63</strain>
    </source>
</reference>
<proteinExistence type="predicted"/>
<protein>
    <recommendedName>
        <fullName evidence="2">Exostosin GT47 domain-containing protein</fullName>
    </recommendedName>
</protein>
<sequence length="299" mass="35345">MNVFYTKTSMWEFDFFKNDIFNKDLYPYMELNLILFDDKTKIHNNNEHNIIITNKSISLKFLENMITVLGESVIIFHLSDEWGKDIQYYDLYAKYNIKLLFHQYNFGNIDYKITNFQIPLAYVSSYLSDKSYIDSKHQISLVSKKYDFSFVGQLKSDRNSMLNKFSENFKNNFVHTGRTNWGQPENQKIKPNKMFEIYKDTLFVPIGRGNIGLDCSRLYECIIAGAIPVLCAPIEEINVTFNFNNKMPHLIVADNWDKVILLTKELYNDKDRIINIIDSNHKWFEEQIISISKHIKNVL</sequence>